<dbReference type="AlphaFoldDB" id="A0A6A5ZU93"/>
<evidence type="ECO:0000256" key="1">
    <source>
        <dbReference type="SAM" id="MobiDB-lite"/>
    </source>
</evidence>
<name>A0A6A5ZU93_9PLEO</name>
<protein>
    <submittedName>
        <fullName evidence="3">Uncharacterized protein</fullName>
    </submittedName>
</protein>
<keyword evidence="2" id="KW-0732">Signal</keyword>
<dbReference type="Proteomes" id="UP000799770">
    <property type="component" value="Unassembled WGS sequence"/>
</dbReference>
<accession>A0A6A5ZU93</accession>
<reference evidence="3" key="1">
    <citation type="journal article" date="2020" name="Stud. Mycol.">
        <title>101 Dothideomycetes genomes: a test case for predicting lifestyles and emergence of pathogens.</title>
        <authorList>
            <person name="Haridas S."/>
            <person name="Albert R."/>
            <person name="Binder M."/>
            <person name="Bloem J."/>
            <person name="Labutti K."/>
            <person name="Salamov A."/>
            <person name="Andreopoulos B."/>
            <person name="Baker S."/>
            <person name="Barry K."/>
            <person name="Bills G."/>
            <person name="Bluhm B."/>
            <person name="Cannon C."/>
            <person name="Castanera R."/>
            <person name="Culley D."/>
            <person name="Daum C."/>
            <person name="Ezra D."/>
            <person name="Gonzalez J."/>
            <person name="Henrissat B."/>
            <person name="Kuo A."/>
            <person name="Liang C."/>
            <person name="Lipzen A."/>
            <person name="Lutzoni F."/>
            <person name="Magnuson J."/>
            <person name="Mondo S."/>
            <person name="Nolan M."/>
            <person name="Ohm R."/>
            <person name="Pangilinan J."/>
            <person name="Park H.-J."/>
            <person name="Ramirez L."/>
            <person name="Alfaro M."/>
            <person name="Sun H."/>
            <person name="Tritt A."/>
            <person name="Yoshinaga Y."/>
            <person name="Zwiers L.-H."/>
            <person name="Turgeon B."/>
            <person name="Goodwin S."/>
            <person name="Spatafora J."/>
            <person name="Crous P."/>
            <person name="Grigoriev I."/>
        </authorList>
    </citation>
    <scope>NUCLEOTIDE SEQUENCE</scope>
    <source>
        <strain evidence="3">CBS 627.86</strain>
    </source>
</reference>
<keyword evidence="4" id="KW-1185">Reference proteome</keyword>
<gene>
    <name evidence="3" type="ORF">BDV96DRAFT_639617</name>
</gene>
<feature type="region of interest" description="Disordered" evidence="1">
    <location>
        <begin position="28"/>
        <end position="49"/>
    </location>
</feature>
<evidence type="ECO:0000256" key="2">
    <source>
        <dbReference type="SAM" id="SignalP"/>
    </source>
</evidence>
<proteinExistence type="predicted"/>
<evidence type="ECO:0000313" key="4">
    <source>
        <dbReference type="Proteomes" id="UP000799770"/>
    </source>
</evidence>
<sequence length="177" mass="19617">MQLKVLHSSILFLFLHLASALPLAATDPRQPPFDPSSTEDVAQRGSTEDRCAELCGEYDRKQIRSPSSDDSLAATPLPIEVSKWKGGKTSSQYKRAMEIKPDYACPAGKHCIASRRVDVEVEEQNEEIEAKWEPKGTSAQYKRTVETEPEYGCPAGYQKRAGKRCIASRAVDGDVEE</sequence>
<evidence type="ECO:0000313" key="3">
    <source>
        <dbReference type="EMBL" id="KAF2123069.1"/>
    </source>
</evidence>
<organism evidence="3 4">
    <name type="scientific">Lophiotrema nucula</name>
    <dbReference type="NCBI Taxonomy" id="690887"/>
    <lineage>
        <taxon>Eukaryota</taxon>
        <taxon>Fungi</taxon>
        <taxon>Dikarya</taxon>
        <taxon>Ascomycota</taxon>
        <taxon>Pezizomycotina</taxon>
        <taxon>Dothideomycetes</taxon>
        <taxon>Pleosporomycetidae</taxon>
        <taxon>Pleosporales</taxon>
        <taxon>Lophiotremataceae</taxon>
        <taxon>Lophiotrema</taxon>
    </lineage>
</organism>
<feature type="signal peptide" evidence="2">
    <location>
        <begin position="1"/>
        <end position="20"/>
    </location>
</feature>
<feature type="chain" id="PRO_5025445083" evidence="2">
    <location>
        <begin position="21"/>
        <end position="177"/>
    </location>
</feature>
<dbReference type="EMBL" id="ML977310">
    <property type="protein sequence ID" value="KAF2123069.1"/>
    <property type="molecule type" value="Genomic_DNA"/>
</dbReference>